<gene>
    <name evidence="2" type="ORF">Fcan01_13833</name>
</gene>
<keyword evidence="3" id="KW-1185">Reference proteome</keyword>
<organism evidence="2 3">
    <name type="scientific">Folsomia candida</name>
    <name type="common">Springtail</name>
    <dbReference type="NCBI Taxonomy" id="158441"/>
    <lineage>
        <taxon>Eukaryota</taxon>
        <taxon>Metazoa</taxon>
        <taxon>Ecdysozoa</taxon>
        <taxon>Arthropoda</taxon>
        <taxon>Hexapoda</taxon>
        <taxon>Collembola</taxon>
        <taxon>Entomobryomorpha</taxon>
        <taxon>Isotomoidea</taxon>
        <taxon>Isotomidae</taxon>
        <taxon>Proisotominae</taxon>
        <taxon>Folsomia</taxon>
    </lineage>
</organism>
<name>A0A226E4P8_FOLCA</name>
<reference evidence="2 3" key="1">
    <citation type="submission" date="2015-12" db="EMBL/GenBank/DDBJ databases">
        <title>The genome of Folsomia candida.</title>
        <authorList>
            <person name="Faddeeva A."/>
            <person name="Derks M.F."/>
            <person name="Anvar Y."/>
            <person name="Smit S."/>
            <person name="Van Straalen N."/>
            <person name="Roelofs D."/>
        </authorList>
    </citation>
    <scope>NUCLEOTIDE SEQUENCE [LARGE SCALE GENOMIC DNA]</scope>
    <source>
        <strain evidence="2 3">VU population</strain>
        <tissue evidence="2">Whole body</tissue>
    </source>
</reference>
<accession>A0A226E4P8</accession>
<comment type="caution">
    <text evidence="2">The sequence shown here is derived from an EMBL/GenBank/DDBJ whole genome shotgun (WGS) entry which is preliminary data.</text>
</comment>
<feature type="transmembrane region" description="Helical" evidence="1">
    <location>
        <begin position="140"/>
        <end position="164"/>
    </location>
</feature>
<evidence type="ECO:0000313" key="3">
    <source>
        <dbReference type="Proteomes" id="UP000198287"/>
    </source>
</evidence>
<keyword evidence="1" id="KW-1133">Transmembrane helix</keyword>
<dbReference type="EMBL" id="LNIX01000007">
    <property type="protein sequence ID" value="OXA52004.1"/>
    <property type="molecule type" value="Genomic_DNA"/>
</dbReference>
<evidence type="ECO:0000256" key="1">
    <source>
        <dbReference type="SAM" id="Phobius"/>
    </source>
</evidence>
<sequence length="183" mass="20762">MDNSLVHIPVRSFLNAICKVVIADLIAYLAKFGWGLYYVLIGIRDKLQHKEYDGSNPDPLLSFILGTSVLIGVLFRYISNYFLYKDSAFTLETQTQRVRHFFCTRCCATSRTWITIAFLNMGISIIIAAVLGQFSLGPGIIFIIWEVVIILVVGFLKIFVYRYFISVENRNLVRSDSVVSSIA</sequence>
<proteinExistence type="predicted"/>
<dbReference type="AlphaFoldDB" id="A0A226E4P8"/>
<keyword evidence="1" id="KW-0472">Membrane</keyword>
<protein>
    <submittedName>
        <fullName evidence="2">Uncharacterized protein</fullName>
    </submittedName>
</protein>
<dbReference type="Proteomes" id="UP000198287">
    <property type="component" value="Unassembled WGS sequence"/>
</dbReference>
<keyword evidence="1" id="KW-0812">Transmembrane</keyword>
<evidence type="ECO:0000313" key="2">
    <source>
        <dbReference type="EMBL" id="OXA52004.1"/>
    </source>
</evidence>
<feature type="transmembrane region" description="Helical" evidence="1">
    <location>
        <begin position="113"/>
        <end position="134"/>
    </location>
</feature>
<feature type="transmembrane region" description="Helical" evidence="1">
    <location>
        <begin position="60"/>
        <end position="78"/>
    </location>
</feature>
<feature type="transmembrane region" description="Helical" evidence="1">
    <location>
        <begin position="21"/>
        <end position="40"/>
    </location>
</feature>